<gene>
    <name evidence="2" type="ORF">QJS10_CPB17g01806</name>
</gene>
<evidence type="ECO:0000313" key="2">
    <source>
        <dbReference type="EMBL" id="KAK1291190.1"/>
    </source>
</evidence>
<protein>
    <recommendedName>
        <fullName evidence="1">Protein SirB1 N-terminal domain-containing protein</fullName>
    </recommendedName>
</protein>
<dbReference type="Pfam" id="PF13369">
    <property type="entry name" value="Transglut_core2"/>
    <property type="match status" value="1"/>
</dbReference>
<reference evidence="2" key="2">
    <citation type="submission" date="2023-06" db="EMBL/GenBank/DDBJ databases">
        <authorList>
            <person name="Ma L."/>
            <person name="Liu K.-W."/>
            <person name="Li Z."/>
            <person name="Hsiao Y.-Y."/>
            <person name="Qi Y."/>
            <person name="Fu T."/>
            <person name="Tang G."/>
            <person name="Zhang D."/>
            <person name="Sun W.-H."/>
            <person name="Liu D.-K."/>
            <person name="Li Y."/>
            <person name="Chen G.-Z."/>
            <person name="Liu X.-D."/>
            <person name="Liao X.-Y."/>
            <person name="Jiang Y.-T."/>
            <person name="Yu X."/>
            <person name="Hao Y."/>
            <person name="Huang J."/>
            <person name="Zhao X.-W."/>
            <person name="Ke S."/>
            <person name="Chen Y.-Y."/>
            <person name="Wu W.-L."/>
            <person name="Hsu J.-L."/>
            <person name="Lin Y.-F."/>
            <person name="Huang M.-D."/>
            <person name="Li C.-Y."/>
            <person name="Huang L."/>
            <person name="Wang Z.-W."/>
            <person name="Zhao X."/>
            <person name="Zhong W.-Y."/>
            <person name="Peng D.-H."/>
            <person name="Ahmad S."/>
            <person name="Lan S."/>
            <person name="Zhang J.-S."/>
            <person name="Tsai W.-C."/>
            <person name="Van De Peer Y."/>
            <person name="Liu Z.-J."/>
        </authorList>
    </citation>
    <scope>NUCLEOTIDE SEQUENCE</scope>
    <source>
        <strain evidence="2">CP</strain>
        <tissue evidence="2">Leaves</tissue>
    </source>
</reference>
<comment type="caution">
    <text evidence="2">The sequence shown here is derived from an EMBL/GenBank/DDBJ whole genome shotgun (WGS) entry which is preliminary data.</text>
</comment>
<dbReference type="InterPro" id="IPR032698">
    <property type="entry name" value="SirB1_N"/>
</dbReference>
<dbReference type="PANTHER" id="PTHR31350:SF29">
    <property type="entry name" value="PROTEIN SIRB1 N-TERMINAL DOMAIN-CONTAINING PROTEIN"/>
    <property type="match status" value="1"/>
</dbReference>
<proteinExistence type="predicted"/>
<dbReference type="AlphaFoldDB" id="A0AAV9CQM7"/>
<keyword evidence="3" id="KW-1185">Reference proteome</keyword>
<accession>A0AAV9CQM7</accession>
<reference evidence="2" key="1">
    <citation type="journal article" date="2023" name="Nat. Commun.">
        <title>Diploid and tetraploid genomes of Acorus and the evolution of monocots.</title>
        <authorList>
            <person name="Ma L."/>
            <person name="Liu K.W."/>
            <person name="Li Z."/>
            <person name="Hsiao Y.Y."/>
            <person name="Qi Y."/>
            <person name="Fu T."/>
            <person name="Tang G.D."/>
            <person name="Zhang D."/>
            <person name="Sun W.H."/>
            <person name="Liu D.K."/>
            <person name="Li Y."/>
            <person name="Chen G.Z."/>
            <person name="Liu X.D."/>
            <person name="Liao X.Y."/>
            <person name="Jiang Y.T."/>
            <person name="Yu X."/>
            <person name="Hao Y."/>
            <person name="Huang J."/>
            <person name="Zhao X.W."/>
            <person name="Ke S."/>
            <person name="Chen Y.Y."/>
            <person name="Wu W.L."/>
            <person name="Hsu J.L."/>
            <person name="Lin Y.F."/>
            <person name="Huang M.D."/>
            <person name="Li C.Y."/>
            <person name="Huang L."/>
            <person name="Wang Z.W."/>
            <person name="Zhao X."/>
            <person name="Zhong W.Y."/>
            <person name="Peng D.H."/>
            <person name="Ahmad S."/>
            <person name="Lan S."/>
            <person name="Zhang J.S."/>
            <person name="Tsai W.C."/>
            <person name="Van de Peer Y."/>
            <person name="Liu Z.J."/>
        </authorList>
    </citation>
    <scope>NUCLEOTIDE SEQUENCE</scope>
    <source>
        <strain evidence="2">CP</strain>
    </source>
</reference>
<feature type="domain" description="Protein SirB1 N-terminal" evidence="1">
    <location>
        <begin position="136"/>
        <end position="197"/>
    </location>
</feature>
<evidence type="ECO:0000259" key="1">
    <source>
        <dbReference type="Pfam" id="PF13369"/>
    </source>
</evidence>
<dbReference type="EMBL" id="JAUJYO010000017">
    <property type="protein sequence ID" value="KAK1291190.1"/>
    <property type="molecule type" value="Genomic_DNA"/>
</dbReference>
<dbReference type="PANTHER" id="PTHR31350">
    <property type="entry name" value="SI:DKEY-261L7.2"/>
    <property type="match status" value="1"/>
</dbReference>
<dbReference type="Proteomes" id="UP001180020">
    <property type="component" value="Unassembled WGS sequence"/>
</dbReference>
<sequence length="277" mass="31150">MISSMGFTQALQNLPFKPPNNNKKNHFHCRIQSKTNLDFILHDSLDASGIDTKHARVAREGFERQIGGLSSAVERETSISINRGVDLGRAALQIAAEDDSLVSHSSVTLPVDAFIERLDDLSTGFLSSPYAPSRGSSPEIFLESLERFLYVHKGFQRITTMNGSNTRALYLHSVLTCRSGSVAMLSLIYSEILKMLRLWGLLNFDAEIYFPHDSISLPRGYVKQKSKQSDQQHIMTAQTHLVEFYWQDQAHCETFMLHPTTRADLEESQGCFLAIPI</sequence>
<organism evidence="2 3">
    <name type="scientific">Acorus calamus</name>
    <name type="common">Sweet flag</name>
    <dbReference type="NCBI Taxonomy" id="4465"/>
    <lineage>
        <taxon>Eukaryota</taxon>
        <taxon>Viridiplantae</taxon>
        <taxon>Streptophyta</taxon>
        <taxon>Embryophyta</taxon>
        <taxon>Tracheophyta</taxon>
        <taxon>Spermatophyta</taxon>
        <taxon>Magnoliopsida</taxon>
        <taxon>Liliopsida</taxon>
        <taxon>Acoraceae</taxon>
        <taxon>Acorus</taxon>
    </lineage>
</organism>
<name>A0AAV9CQM7_ACOCL</name>
<evidence type="ECO:0000313" key="3">
    <source>
        <dbReference type="Proteomes" id="UP001180020"/>
    </source>
</evidence>